<evidence type="ECO:0000256" key="8">
    <source>
        <dbReference type="ARBA" id="ARBA00023211"/>
    </source>
</evidence>
<evidence type="ECO:0000256" key="6">
    <source>
        <dbReference type="ARBA" id="ARBA00023118"/>
    </source>
</evidence>
<evidence type="ECO:0000256" key="10">
    <source>
        <dbReference type="HAMAP-Rule" id="MF_01470"/>
    </source>
</evidence>
<comment type="cofactor">
    <cofactor evidence="10">
        <name>Mg(2+)</name>
        <dbReference type="ChEBI" id="CHEBI:18420"/>
    </cofactor>
    <cofactor evidence="10">
        <name>Mn(2+)</name>
        <dbReference type="ChEBI" id="CHEBI:29035"/>
    </cofactor>
</comment>
<keyword evidence="3 10" id="KW-0255">Endonuclease</keyword>
<accession>A0A6M0K5Q2</accession>
<dbReference type="GO" id="GO:0016787">
    <property type="term" value="F:hydrolase activity"/>
    <property type="evidence" value="ECO:0007669"/>
    <property type="project" value="UniProtKB-KW"/>
</dbReference>
<feature type="binding site" evidence="10">
    <location>
        <position position="228"/>
    </location>
    <ligand>
        <name>Mn(2+)</name>
        <dbReference type="ChEBI" id="CHEBI:29035"/>
    </ligand>
</feature>
<keyword evidence="1 10" id="KW-0540">Nuclease</keyword>
<sequence length="345" mass="38810">MSSLYLDRRDTTLKLEGRVLAVYIKDRRESTVPLRLLERIVLRSSVALDSATLARLADTGVAVVAFGGRFGRSQAVVIGAGHNEAARRIGQMRRYDDPDYRLRWSRRIVIGKLRGQRRLLRRALARRPDQRHPLTQALAAQDQALTRLREDTGLTLDQIRGIEGAAAAGFFRGYTRVFAPELDFTGRNRRPPRDPVNAALSLGYSLLHADAVHGSHVAGLDPMIGFFHALDFGRASLASDLIEPLRPHVEHWVWESFRERVLRPEDFKRDAEACLLSKEARGRYFAAFERFARPRRRLLRRWTTKLAGQLAEHGHPSISRSSQVVTTAAGPAEGGEPFEIPFGPD</sequence>
<organism evidence="12 13">
    <name type="scientific">Thiorhodococcus minor</name>
    <dbReference type="NCBI Taxonomy" id="57489"/>
    <lineage>
        <taxon>Bacteria</taxon>
        <taxon>Pseudomonadati</taxon>
        <taxon>Pseudomonadota</taxon>
        <taxon>Gammaproteobacteria</taxon>
        <taxon>Chromatiales</taxon>
        <taxon>Chromatiaceae</taxon>
        <taxon>Thiorhodococcus</taxon>
    </lineage>
</organism>
<dbReference type="GO" id="GO:0046872">
    <property type="term" value="F:metal ion binding"/>
    <property type="evidence" value="ECO:0007669"/>
    <property type="project" value="UniProtKB-UniRule"/>
</dbReference>
<dbReference type="PANTHER" id="PTHR34353:SF2">
    <property type="entry name" value="CRISPR-ASSOCIATED ENDONUCLEASE CAS1 1"/>
    <property type="match status" value="1"/>
</dbReference>
<feature type="region of interest" description="Disordered" evidence="11">
    <location>
        <begin position="313"/>
        <end position="345"/>
    </location>
</feature>
<comment type="function">
    <text evidence="10">CRISPR (clustered regularly interspaced short palindromic repeat), is an adaptive immune system that provides protection against mobile genetic elements (viruses, transposable elements and conjugative plasmids). CRISPR clusters contain spacers, sequences complementary to antecedent mobile elements, and target invading nucleic acids. CRISPR clusters are transcribed and processed into CRISPR RNA (crRNA). Acts as a dsDNA endonuclease. Involved in the integration of spacer DNA into the CRISPR cassette.</text>
</comment>
<keyword evidence="7 10" id="KW-0238">DNA-binding</keyword>
<dbReference type="Pfam" id="PF01867">
    <property type="entry name" value="Cas_Cas1"/>
    <property type="match status" value="1"/>
</dbReference>
<dbReference type="EC" id="3.1.-.-" evidence="10"/>
<comment type="subunit">
    <text evidence="9 10">Homodimer, forms a heterotetramer with a Cas2 homodimer.</text>
</comment>
<dbReference type="CDD" id="cd09634">
    <property type="entry name" value="Cas1_I-II-III"/>
    <property type="match status" value="1"/>
</dbReference>
<dbReference type="GO" id="GO:0051607">
    <property type="term" value="P:defense response to virus"/>
    <property type="evidence" value="ECO:0007669"/>
    <property type="project" value="UniProtKB-UniRule"/>
</dbReference>
<evidence type="ECO:0000256" key="7">
    <source>
        <dbReference type="ARBA" id="ARBA00023125"/>
    </source>
</evidence>
<dbReference type="HAMAP" id="MF_01470">
    <property type="entry name" value="Cas1"/>
    <property type="match status" value="1"/>
</dbReference>
<dbReference type="Gene3D" id="3.100.10.20">
    <property type="entry name" value="CRISPR-associated endonuclease Cas1, N-terminal domain"/>
    <property type="match status" value="1"/>
</dbReference>
<evidence type="ECO:0000256" key="9">
    <source>
        <dbReference type="ARBA" id="ARBA00038592"/>
    </source>
</evidence>
<comment type="similarity">
    <text evidence="10">Belongs to the CRISPR-associated endonuclease Cas1 family.</text>
</comment>
<protein>
    <recommendedName>
        <fullName evidence="10">CRISPR-associated endonuclease Cas1</fullName>
        <ecNumber evidence="10">3.1.-.-</ecNumber>
    </recommendedName>
</protein>
<feature type="binding site" evidence="10">
    <location>
        <position position="163"/>
    </location>
    <ligand>
        <name>Mn(2+)</name>
        <dbReference type="ChEBI" id="CHEBI:29035"/>
    </ligand>
</feature>
<dbReference type="NCBIfam" id="TIGR00287">
    <property type="entry name" value="cas1"/>
    <property type="match status" value="1"/>
</dbReference>
<evidence type="ECO:0000256" key="2">
    <source>
        <dbReference type="ARBA" id="ARBA00022723"/>
    </source>
</evidence>
<keyword evidence="2 10" id="KW-0479">Metal-binding</keyword>
<keyword evidence="8 10" id="KW-0464">Manganese</keyword>
<dbReference type="PANTHER" id="PTHR34353">
    <property type="entry name" value="CRISPR-ASSOCIATED ENDONUCLEASE CAS1 1"/>
    <property type="match status" value="1"/>
</dbReference>
<dbReference type="InterPro" id="IPR042206">
    <property type="entry name" value="CRISPR-assoc_Cas1_C"/>
</dbReference>
<evidence type="ECO:0000256" key="3">
    <source>
        <dbReference type="ARBA" id="ARBA00022759"/>
    </source>
</evidence>
<proteinExistence type="inferred from homology"/>
<dbReference type="InterPro" id="IPR002729">
    <property type="entry name" value="CRISPR-assoc_Cas1"/>
</dbReference>
<keyword evidence="4 10" id="KW-0378">Hydrolase</keyword>
<dbReference type="AlphaFoldDB" id="A0A6M0K5Q2"/>
<dbReference type="GO" id="GO:0043571">
    <property type="term" value="P:maintenance of CRISPR repeat elements"/>
    <property type="evidence" value="ECO:0007669"/>
    <property type="project" value="UniProtKB-UniRule"/>
</dbReference>
<keyword evidence="6 10" id="KW-0051">Antiviral defense</keyword>
<keyword evidence="13" id="KW-1185">Reference proteome</keyword>
<evidence type="ECO:0000256" key="1">
    <source>
        <dbReference type="ARBA" id="ARBA00022722"/>
    </source>
</evidence>
<dbReference type="Gene3D" id="1.20.120.920">
    <property type="entry name" value="CRISPR-associated endonuclease Cas1, C-terminal domain"/>
    <property type="match status" value="1"/>
</dbReference>
<dbReference type="GO" id="GO:0004519">
    <property type="term" value="F:endonuclease activity"/>
    <property type="evidence" value="ECO:0007669"/>
    <property type="project" value="UniProtKB-UniRule"/>
</dbReference>
<evidence type="ECO:0000313" key="13">
    <source>
        <dbReference type="Proteomes" id="UP000483379"/>
    </source>
</evidence>
<dbReference type="Proteomes" id="UP000483379">
    <property type="component" value="Unassembled WGS sequence"/>
</dbReference>
<gene>
    <name evidence="10 12" type="primary">cas1</name>
    <name evidence="12" type="ORF">G3446_24860</name>
</gene>
<evidence type="ECO:0000313" key="12">
    <source>
        <dbReference type="EMBL" id="NEV65050.1"/>
    </source>
</evidence>
<dbReference type="InterPro" id="IPR050646">
    <property type="entry name" value="Cas1"/>
</dbReference>
<evidence type="ECO:0000256" key="11">
    <source>
        <dbReference type="SAM" id="MobiDB-lite"/>
    </source>
</evidence>
<dbReference type="InterPro" id="IPR042211">
    <property type="entry name" value="CRISPR-assoc_Cas1_N"/>
</dbReference>
<keyword evidence="5 10" id="KW-0460">Magnesium</keyword>
<reference evidence="12 13" key="1">
    <citation type="submission" date="2020-02" db="EMBL/GenBank/DDBJ databases">
        <title>Genome sequences of Thiorhodococcus mannitoliphagus and Thiorhodococcus minor, purple sulfur photosynthetic bacteria in the gammaproteobacterial family, Chromatiaceae.</title>
        <authorList>
            <person name="Aviles F.A."/>
            <person name="Meyer T.E."/>
            <person name="Kyndt J.A."/>
        </authorList>
    </citation>
    <scope>NUCLEOTIDE SEQUENCE [LARGE SCALE GENOMIC DNA]</scope>
    <source>
        <strain evidence="12 13">DSM 11518</strain>
    </source>
</reference>
<dbReference type="EMBL" id="JAAIJQ010000140">
    <property type="protein sequence ID" value="NEV65050.1"/>
    <property type="molecule type" value="Genomic_DNA"/>
</dbReference>
<dbReference type="RefSeq" id="WP_164456381.1">
    <property type="nucleotide sequence ID" value="NZ_JAAIJQ010000140.1"/>
</dbReference>
<dbReference type="GO" id="GO:0003677">
    <property type="term" value="F:DNA binding"/>
    <property type="evidence" value="ECO:0007669"/>
    <property type="project" value="UniProtKB-KW"/>
</dbReference>
<feature type="binding site" evidence="10">
    <location>
        <position position="243"/>
    </location>
    <ligand>
        <name>Mn(2+)</name>
        <dbReference type="ChEBI" id="CHEBI:29035"/>
    </ligand>
</feature>
<evidence type="ECO:0000256" key="4">
    <source>
        <dbReference type="ARBA" id="ARBA00022801"/>
    </source>
</evidence>
<evidence type="ECO:0000256" key="5">
    <source>
        <dbReference type="ARBA" id="ARBA00022842"/>
    </source>
</evidence>
<comment type="caution">
    <text evidence="12">The sequence shown here is derived from an EMBL/GenBank/DDBJ whole genome shotgun (WGS) entry which is preliminary data.</text>
</comment>
<name>A0A6M0K5Q2_9GAMM</name>